<dbReference type="Proteomes" id="UP000678393">
    <property type="component" value="Unassembled WGS sequence"/>
</dbReference>
<evidence type="ECO:0000256" key="1">
    <source>
        <dbReference type="SAM" id="Phobius"/>
    </source>
</evidence>
<proteinExistence type="predicted"/>
<feature type="transmembrane region" description="Helical" evidence="1">
    <location>
        <begin position="32"/>
        <end position="54"/>
    </location>
</feature>
<sequence>MSHECTLKSRHQTGHVSWKPARLGSEMFQRTASVVLCAAYTLILLALCYCLPFSQLYRSVHSYKDLVQQVETQKDIRSAKAKDYFSSLNPHETFVPSPEFRRLLYAGHAVPHRCGLQPFPLHDLACCFLSNRSRHF</sequence>
<gene>
    <name evidence="2" type="ORF">CUNI_LOCUS4868</name>
</gene>
<evidence type="ECO:0000313" key="2">
    <source>
        <dbReference type="EMBL" id="CAG5119310.1"/>
    </source>
</evidence>
<reference evidence="2" key="1">
    <citation type="submission" date="2021-04" db="EMBL/GenBank/DDBJ databases">
        <authorList>
            <consortium name="Molecular Ecology Group"/>
        </authorList>
    </citation>
    <scope>NUCLEOTIDE SEQUENCE</scope>
</reference>
<dbReference type="AlphaFoldDB" id="A0A8S3YVV9"/>
<dbReference type="EMBL" id="CAJHNH020000684">
    <property type="protein sequence ID" value="CAG5119310.1"/>
    <property type="molecule type" value="Genomic_DNA"/>
</dbReference>
<keyword evidence="1" id="KW-0812">Transmembrane</keyword>
<keyword evidence="1" id="KW-0472">Membrane</keyword>
<keyword evidence="1" id="KW-1133">Transmembrane helix</keyword>
<organism evidence="2 3">
    <name type="scientific">Candidula unifasciata</name>
    <dbReference type="NCBI Taxonomy" id="100452"/>
    <lineage>
        <taxon>Eukaryota</taxon>
        <taxon>Metazoa</taxon>
        <taxon>Spiralia</taxon>
        <taxon>Lophotrochozoa</taxon>
        <taxon>Mollusca</taxon>
        <taxon>Gastropoda</taxon>
        <taxon>Heterobranchia</taxon>
        <taxon>Euthyneura</taxon>
        <taxon>Panpulmonata</taxon>
        <taxon>Eupulmonata</taxon>
        <taxon>Stylommatophora</taxon>
        <taxon>Helicina</taxon>
        <taxon>Helicoidea</taxon>
        <taxon>Geomitridae</taxon>
        <taxon>Candidula</taxon>
    </lineage>
</organism>
<accession>A0A8S3YVV9</accession>
<protein>
    <submittedName>
        <fullName evidence="2">Uncharacterized protein</fullName>
    </submittedName>
</protein>
<comment type="caution">
    <text evidence="2">The sequence shown here is derived from an EMBL/GenBank/DDBJ whole genome shotgun (WGS) entry which is preliminary data.</text>
</comment>
<evidence type="ECO:0000313" key="3">
    <source>
        <dbReference type="Proteomes" id="UP000678393"/>
    </source>
</evidence>
<keyword evidence="3" id="KW-1185">Reference proteome</keyword>
<name>A0A8S3YVV9_9EUPU</name>